<dbReference type="KEGG" id="app:CAP2UW1_4101"/>
<dbReference type="SUPFAM" id="SSF52821">
    <property type="entry name" value="Rhodanese/Cell cycle control phosphatase"/>
    <property type="match status" value="2"/>
</dbReference>
<protein>
    <submittedName>
        <fullName evidence="4">Rhodanese domain protein</fullName>
    </submittedName>
</protein>
<dbReference type="PANTHER" id="PTHR11364:SF27">
    <property type="entry name" value="SULFURTRANSFERASE"/>
    <property type="match status" value="1"/>
</dbReference>
<name>C7RNF7_ACCRE</name>
<dbReference type="InterPro" id="IPR045078">
    <property type="entry name" value="TST/MPST-like"/>
</dbReference>
<dbReference type="STRING" id="522306.CAP2UW1_4101"/>
<dbReference type="Gene3D" id="3.40.250.10">
    <property type="entry name" value="Rhodanese-like domain"/>
    <property type="match status" value="2"/>
</dbReference>
<evidence type="ECO:0000256" key="1">
    <source>
        <dbReference type="ARBA" id="ARBA00022679"/>
    </source>
</evidence>
<reference evidence="4" key="1">
    <citation type="submission" date="2009-08" db="EMBL/GenBank/DDBJ databases">
        <authorList>
            <consortium name="US DOE Joint Genome Institute"/>
            <person name="Lucas S."/>
            <person name="Copeland A."/>
            <person name="Lapidus A."/>
            <person name="Glavina del Rio T."/>
            <person name="Dalin E."/>
            <person name="Tice H."/>
            <person name="Bruce D."/>
            <person name="Barry K."/>
            <person name="Pitluck S."/>
            <person name="Lowry S."/>
            <person name="Larimer F."/>
            <person name="Land M."/>
            <person name="Hauser L."/>
            <person name="Kyrpides N."/>
            <person name="Ivanova N."/>
            <person name="McMahon K.D."/>
            <person name="Hugenholtz P."/>
        </authorList>
    </citation>
    <scope>NUCLEOTIDE SEQUENCE</scope>
    <source>
        <strain evidence="4">UW-1</strain>
    </source>
</reference>
<dbReference type="Pfam" id="PF00581">
    <property type="entry name" value="Rhodanese"/>
    <property type="match status" value="2"/>
</dbReference>
<reference evidence="4" key="2">
    <citation type="submission" date="2009-09" db="EMBL/GenBank/DDBJ databases">
        <title>Complete sequence of chromosome of Candidatus Accumulibacter phosphatis clade IIA str. UW-1.</title>
        <authorList>
            <consortium name="US DOE Joint Genome Institute"/>
            <person name="Martin H.G."/>
            <person name="Ivanova N."/>
            <person name="Kunin V."/>
            <person name="Warnecke F."/>
            <person name="Barry K."/>
            <person name="He S."/>
            <person name="Salamov A."/>
            <person name="Szeto E."/>
            <person name="Dalin E."/>
            <person name="Pangilinan J.L."/>
            <person name="Lapidus A."/>
            <person name="Lowry S."/>
            <person name="Kyrpides N.C."/>
            <person name="McMahon K.D."/>
            <person name="Hugenholtz P."/>
        </authorList>
    </citation>
    <scope>NUCLEOTIDE SEQUENCE [LARGE SCALE GENOMIC DNA]</scope>
    <source>
        <strain evidence="4">UW-1</strain>
    </source>
</reference>
<dbReference type="PROSITE" id="PS50206">
    <property type="entry name" value="RHODANESE_3"/>
    <property type="match status" value="2"/>
</dbReference>
<evidence type="ECO:0000313" key="4">
    <source>
        <dbReference type="EMBL" id="ACV37343.1"/>
    </source>
</evidence>
<dbReference type="InterPro" id="IPR001307">
    <property type="entry name" value="Thiosulphate_STrfase_CS"/>
</dbReference>
<dbReference type="InterPro" id="IPR036873">
    <property type="entry name" value="Rhodanese-like_dom_sf"/>
</dbReference>
<evidence type="ECO:0000256" key="2">
    <source>
        <dbReference type="ARBA" id="ARBA00022737"/>
    </source>
</evidence>
<evidence type="ECO:0000259" key="3">
    <source>
        <dbReference type="PROSITE" id="PS50206"/>
    </source>
</evidence>
<dbReference type="PANTHER" id="PTHR11364">
    <property type="entry name" value="THIOSULFATE SULFERTANSFERASE"/>
    <property type="match status" value="1"/>
</dbReference>
<dbReference type="EMBL" id="CP001715">
    <property type="protein sequence ID" value="ACV37343.1"/>
    <property type="molecule type" value="Genomic_DNA"/>
</dbReference>
<dbReference type="OrthoDB" id="9781034at2"/>
<organism evidence="4">
    <name type="scientific">Accumulibacter regalis</name>
    <dbReference type="NCBI Taxonomy" id="522306"/>
    <lineage>
        <taxon>Bacteria</taxon>
        <taxon>Pseudomonadati</taxon>
        <taxon>Pseudomonadota</taxon>
        <taxon>Betaproteobacteria</taxon>
        <taxon>Candidatus Accumulibacter</taxon>
    </lineage>
</organism>
<dbReference type="InterPro" id="IPR001763">
    <property type="entry name" value="Rhodanese-like_dom"/>
</dbReference>
<dbReference type="HOGENOM" id="CLU_031618_0_0_4"/>
<dbReference type="PROSITE" id="PS00380">
    <property type="entry name" value="RHODANESE_1"/>
    <property type="match status" value="1"/>
</dbReference>
<dbReference type="CDD" id="cd01449">
    <property type="entry name" value="TST_Repeat_2"/>
    <property type="match status" value="1"/>
</dbReference>
<dbReference type="AlphaFoldDB" id="C7RNF7"/>
<proteinExistence type="predicted"/>
<feature type="domain" description="Rhodanese" evidence="3">
    <location>
        <begin position="17"/>
        <end position="136"/>
    </location>
</feature>
<dbReference type="SMART" id="SM00450">
    <property type="entry name" value="RHOD"/>
    <property type="match status" value="2"/>
</dbReference>
<gene>
    <name evidence="4" type="ordered locus">CAP2UW1_4101</name>
</gene>
<accession>C7RNF7</accession>
<keyword evidence="1" id="KW-0808">Transferase</keyword>
<feature type="domain" description="Rhodanese" evidence="3">
    <location>
        <begin position="165"/>
        <end position="271"/>
    </location>
</feature>
<dbReference type="eggNOG" id="COG2897">
    <property type="taxonomic scope" value="Bacteria"/>
</dbReference>
<dbReference type="CDD" id="cd01448">
    <property type="entry name" value="TST_Repeat_1"/>
    <property type="match status" value="1"/>
</dbReference>
<keyword evidence="2" id="KW-0677">Repeat</keyword>
<dbReference type="GO" id="GO:0004792">
    <property type="term" value="F:thiosulfate-cyanide sulfurtransferase activity"/>
    <property type="evidence" value="ECO:0007669"/>
    <property type="project" value="InterPro"/>
</dbReference>
<sequence length="282" mass="30768">MSYTTLVNGAVVAERLHDPEWRVFDCRHQLTDPDAGAQAYAAGHLPGAFFLHLDRDLSGPTNGRNGRHPLPDPLRLADKLGAAGVGAATQVVAYDDAGGMLASRLWWLLRWLGHDRVAVLDGGIDRWLAEDRPVTTEWPRSEANVLAVAPRDWVVDSEAVLGNLHDNRLCLVDARSPDRFRGENETLDLVGGHIPGARNHFFRDNLGADGCFLPAADLRRRFLALLAGRASDEVVMSCGSGVSACHNLLAMEIAGLHGGRLYAGSWSEWCSDPARPMIRREA</sequence>